<evidence type="ECO:0000256" key="3">
    <source>
        <dbReference type="ARBA" id="ARBA00023295"/>
    </source>
</evidence>
<evidence type="ECO:0000313" key="5">
    <source>
        <dbReference type="EMBL" id="GJJ14898.1"/>
    </source>
</evidence>
<proteinExistence type="predicted"/>
<evidence type="ECO:0000256" key="1">
    <source>
        <dbReference type="ARBA" id="ARBA00022729"/>
    </source>
</evidence>
<dbReference type="EMBL" id="BPWL01000010">
    <property type="protein sequence ID" value="GJJ14898.1"/>
    <property type="molecule type" value="Genomic_DNA"/>
</dbReference>
<reference evidence="5" key="1">
    <citation type="submission" date="2021-10" db="EMBL/GenBank/DDBJ databases">
        <title>De novo Genome Assembly of Clathrus columnatus (Basidiomycota, Fungi) Using Illumina and Nanopore Sequence Data.</title>
        <authorList>
            <person name="Ogiso-Tanaka E."/>
            <person name="Itagaki H."/>
            <person name="Hosoya T."/>
            <person name="Hosaka K."/>
        </authorList>
    </citation>
    <scope>NUCLEOTIDE SEQUENCE</scope>
    <source>
        <strain evidence="5">MO-923</strain>
    </source>
</reference>
<organism evidence="5 6">
    <name type="scientific">Clathrus columnatus</name>
    <dbReference type="NCBI Taxonomy" id="1419009"/>
    <lineage>
        <taxon>Eukaryota</taxon>
        <taxon>Fungi</taxon>
        <taxon>Dikarya</taxon>
        <taxon>Basidiomycota</taxon>
        <taxon>Agaricomycotina</taxon>
        <taxon>Agaricomycetes</taxon>
        <taxon>Phallomycetidae</taxon>
        <taxon>Phallales</taxon>
        <taxon>Clathraceae</taxon>
        <taxon>Clathrus</taxon>
    </lineage>
</organism>
<protein>
    <recommendedName>
        <fullName evidence="4">GH16 domain-containing protein</fullName>
    </recommendedName>
</protein>
<dbReference type="Pfam" id="PF00722">
    <property type="entry name" value="Glyco_hydro_16"/>
    <property type="match status" value="1"/>
</dbReference>
<dbReference type="AlphaFoldDB" id="A0AAV5AN08"/>
<keyword evidence="2" id="KW-0378">Hydrolase</keyword>
<gene>
    <name evidence="5" type="ORF">Clacol_009168</name>
</gene>
<dbReference type="InterPro" id="IPR050546">
    <property type="entry name" value="Glycosyl_Hydrlase_16"/>
</dbReference>
<dbReference type="InterPro" id="IPR000757">
    <property type="entry name" value="Beta-glucanase-like"/>
</dbReference>
<dbReference type="PANTHER" id="PTHR10963:SF22">
    <property type="entry name" value="GLYCOSIDASE CRH2-RELATED"/>
    <property type="match status" value="1"/>
</dbReference>
<evidence type="ECO:0000313" key="6">
    <source>
        <dbReference type="Proteomes" id="UP001050691"/>
    </source>
</evidence>
<accession>A0AAV5AN08</accession>
<dbReference type="InterPro" id="IPR013320">
    <property type="entry name" value="ConA-like_dom_sf"/>
</dbReference>
<dbReference type="GO" id="GO:0031505">
    <property type="term" value="P:fungal-type cell wall organization"/>
    <property type="evidence" value="ECO:0007669"/>
    <property type="project" value="TreeGrafter"/>
</dbReference>
<dbReference type="Gene3D" id="2.60.120.200">
    <property type="match status" value="1"/>
</dbReference>
<dbReference type="PANTHER" id="PTHR10963">
    <property type="entry name" value="GLYCOSYL HYDROLASE-RELATED"/>
    <property type="match status" value="1"/>
</dbReference>
<name>A0AAV5AN08_9AGAM</name>
<keyword evidence="6" id="KW-1185">Reference proteome</keyword>
<dbReference type="Proteomes" id="UP001050691">
    <property type="component" value="Unassembled WGS sequence"/>
</dbReference>
<dbReference type="SUPFAM" id="SSF49899">
    <property type="entry name" value="Concanavalin A-like lectins/glucanases"/>
    <property type="match status" value="1"/>
</dbReference>
<evidence type="ECO:0000256" key="2">
    <source>
        <dbReference type="ARBA" id="ARBA00022801"/>
    </source>
</evidence>
<sequence>MYGTVTVRMKTSHYNGVVAAAILMSDIKDEIDWEAPGNSTTSIQNNVYILGIADYNNGGIASGLTDTFTEFHNYTVNWGPNNLEWLIDDKVVRSINSTAGGHGMPASPSRLQISIWPAGINASAPGTVEWAGGYIDWSNPDYLAAGDFYSIVESVTVECAALPEDAPPNAQSFVYGPNVTRGPISAPAVLITNQSTIDAALSLNAINAWTFWTGLLLGSITLVL</sequence>
<feature type="domain" description="GH16" evidence="4">
    <location>
        <begin position="1"/>
        <end position="146"/>
    </location>
</feature>
<dbReference type="PROSITE" id="PS51762">
    <property type="entry name" value="GH16_2"/>
    <property type="match status" value="1"/>
</dbReference>
<evidence type="ECO:0000259" key="4">
    <source>
        <dbReference type="PROSITE" id="PS51762"/>
    </source>
</evidence>
<keyword evidence="1" id="KW-0732">Signal</keyword>
<keyword evidence="3" id="KW-0326">Glycosidase</keyword>
<dbReference type="GO" id="GO:0005975">
    <property type="term" value="P:carbohydrate metabolic process"/>
    <property type="evidence" value="ECO:0007669"/>
    <property type="project" value="InterPro"/>
</dbReference>
<dbReference type="GO" id="GO:0004553">
    <property type="term" value="F:hydrolase activity, hydrolyzing O-glycosyl compounds"/>
    <property type="evidence" value="ECO:0007669"/>
    <property type="project" value="InterPro"/>
</dbReference>
<dbReference type="GO" id="GO:0016757">
    <property type="term" value="F:glycosyltransferase activity"/>
    <property type="evidence" value="ECO:0007669"/>
    <property type="project" value="TreeGrafter"/>
</dbReference>
<dbReference type="GO" id="GO:0009277">
    <property type="term" value="C:fungal-type cell wall"/>
    <property type="evidence" value="ECO:0007669"/>
    <property type="project" value="TreeGrafter"/>
</dbReference>
<comment type="caution">
    <text evidence="5">The sequence shown here is derived from an EMBL/GenBank/DDBJ whole genome shotgun (WGS) entry which is preliminary data.</text>
</comment>